<dbReference type="InterPro" id="IPR036661">
    <property type="entry name" value="Luciferase-like_sf"/>
</dbReference>
<keyword evidence="4" id="KW-1185">Reference proteome</keyword>
<feature type="domain" description="Luciferase-like" evidence="2">
    <location>
        <begin position="16"/>
        <end position="296"/>
    </location>
</feature>
<dbReference type="PANTHER" id="PTHR30137">
    <property type="entry name" value="LUCIFERASE-LIKE MONOOXYGENASE"/>
    <property type="match status" value="1"/>
</dbReference>
<comment type="caution">
    <text evidence="3">The sequence shown here is derived from an EMBL/GenBank/DDBJ whole genome shotgun (WGS) entry which is preliminary data.</text>
</comment>
<dbReference type="SUPFAM" id="SSF51679">
    <property type="entry name" value="Bacterial luciferase-like"/>
    <property type="match status" value="1"/>
</dbReference>
<dbReference type="InterPro" id="IPR050766">
    <property type="entry name" value="Bact_Lucif_Oxidored"/>
</dbReference>
<dbReference type="Pfam" id="PF00296">
    <property type="entry name" value="Bac_luciferase"/>
    <property type="match status" value="1"/>
</dbReference>
<comment type="similarity">
    <text evidence="1">To bacterial alkanal monooxygenase alpha and beta chains.</text>
</comment>
<dbReference type="GO" id="GO:0005829">
    <property type="term" value="C:cytosol"/>
    <property type="evidence" value="ECO:0007669"/>
    <property type="project" value="TreeGrafter"/>
</dbReference>
<protein>
    <submittedName>
        <fullName evidence="3">LLM class flavin-dependent oxidoreductase</fullName>
    </submittedName>
</protein>
<gene>
    <name evidence="3" type="ORF">IED13_13665</name>
</gene>
<evidence type="ECO:0000313" key="4">
    <source>
        <dbReference type="Proteomes" id="UP000619295"/>
    </source>
</evidence>
<dbReference type="InterPro" id="IPR019949">
    <property type="entry name" value="CmoO-like"/>
</dbReference>
<dbReference type="Proteomes" id="UP000619295">
    <property type="component" value="Unassembled WGS sequence"/>
</dbReference>
<dbReference type="EMBL" id="JACXWY010000007">
    <property type="protein sequence ID" value="MBD3846753.1"/>
    <property type="molecule type" value="Genomic_DNA"/>
</dbReference>
<organism evidence="3 4">
    <name type="scientific">Bosea spartocytisi</name>
    <dbReference type="NCBI Taxonomy" id="2773451"/>
    <lineage>
        <taxon>Bacteria</taxon>
        <taxon>Pseudomonadati</taxon>
        <taxon>Pseudomonadota</taxon>
        <taxon>Alphaproteobacteria</taxon>
        <taxon>Hyphomicrobiales</taxon>
        <taxon>Boseaceae</taxon>
        <taxon>Bosea</taxon>
    </lineage>
</organism>
<dbReference type="AlphaFoldDB" id="A0A927E8L1"/>
<dbReference type="NCBIfam" id="TIGR03558">
    <property type="entry name" value="oxido_grp_1"/>
    <property type="match status" value="1"/>
</dbReference>
<dbReference type="GO" id="GO:0016705">
    <property type="term" value="F:oxidoreductase activity, acting on paired donors, with incorporation or reduction of molecular oxygen"/>
    <property type="evidence" value="ECO:0007669"/>
    <property type="project" value="InterPro"/>
</dbReference>
<evidence type="ECO:0000256" key="1">
    <source>
        <dbReference type="ARBA" id="ARBA00007789"/>
    </source>
</evidence>
<evidence type="ECO:0000313" key="3">
    <source>
        <dbReference type="EMBL" id="MBD3846753.1"/>
    </source>
</evidence>
<accession>A0A927E8L1</accession>
<dbReference type="PANTHER" id="PTHR30137:SF20">
    <property type="entry name" value="N-ACETYL-S-ALKYLCYSTEINE MONOOXYGENASE"/>
    <property type="match status" value="1"/>
</dbReference>
<dbReference type="InterPro" id="IPR011251">
    <property type="entry name" value="Luciferase-like_dom"/>
</dbReference>
<reference evidence="3" key="1">
    <citation type="submission" date="2020-09" db="EMBL/GenBank/DDBJ databases">
        <title>Bosea spartocytisi sp. nov. a root nodule endophyte of Spartocytisus supranubius in the high mountain ecosystem fo the Teide National Park (Canary Islands, Spain).</title>
        <authorList>
            <person name="Pulido-Suarez L."/>
            <person name="Peix A."/>
            <person name="Igual J.M."/>
            <person name="Socas-Perez N."/>
            <person name="Velazquez E."/>
            <person name="Flores-Felix J.D."/>
            <person name="Leon-Barrios M."/>
        </authorList>
    </citation>
    <scope>NUCLEOTIDE SEQUENCE</scope>
    <source>
        <strain evidence="3">SSUT16</strain>
    </source>
</reference>
<dbReference type="Gene3D" id="3.20.20.30">
    <property type="entry name" value="Luciferase-like domain"/>
    <property type="match status" value="1"/>
</dbReference>
<dbReference type="RefSeq" id="WP_191124493.1">
    <property type="nucleotide sequence ID" value="NZ_JACXWY010000007.1"/>
</dbReference>
<name>A0A927E8L1_9HYPH</name>
<evidence type="ECO:0000259" key="2">
    <source>
        <dbReference type="Pfam" id="PF00296"/>
    </source>
</evidence>
<sequence>MSYRLSLLDKSPIPEGENAAVALQRTVALAQTAERLGYTRFWVAEHHGFPGLASSAPEVLIAYLAARTRSIRIGSGGVLLPHYSPYKVAEIFNVLASLAPGRVDLGIGRAPGGLPASTRALRVLHASGPAHDFSAQLSELDTFLSVHTAEEGAARALPQPPVSPERFLLGGSPDSARLAGERGWNFVFAGQHNGDEKTIEASFEAYAGAGGKGPVLLAVTALAAPSPDEARSLTDALKIVRVTLDDGHSVNLGSEEQAAEYARQAGAVAYHTEIRKPQIVSGTAEQVRRELERLQARFGVREFIIDTPPAAAEKRLASVMLLAGEAPALAA</sequence>
<proteinExistence type="predicted"/>